<dbReference type="EMBL" id="UINC01004547">
    <property type="protein sequence ID" value="SVA15125.1"/>
    <property type="molecule type" value="Genomic_DNA"/>
</dbReference>
<dbReference type="SUPFAM" id="SSF54909">
    <property type="entry name" value="Dimeric alpha+beta barrel"/>
    <property type="match status" value="1"/>
</dbReference>
<feature type="domain" description="Transcription regulator AsnC/Lrp ligand binding" evidence="1">
    <location>
        <begin position="8"/>
        <end position="76"/>
    </location>
</feature>
<reference evidence="2" key="1">
    <citation type="submission" date="2018-05" db="EMBL/GenBank/DDBJ databases">
        <authorList>
            <person name="Lanie J.A."/>
            <person name="Ng W.-L."/>
            <person name="Kazmierczak K.M."/>
            <person name="Andrzejewski T.M."/>
            <person name="Davidsen T.M."/>
            <person name="Wayne K.J."/>
            <person name="Tettelin H."/>
            <person name="Glass J.I."/>
            <person name="Rusch D."/>
            <person name="Podicherti R."/>
            <person name="Tsui H.-C.T."/>
            <person name="Winkler M.E."/>
        </authorList>
    </citation>
    <scope>NUCLEOTIDE SEQUENCE</scope>
</reference>
<gene>
    <name evidence="2" type="ORF">METZ01_LOCUS67979</name>
</gene>
<dbReference type="InterPro" id="IPR011008">
    <property type="entry name" value="Dimeric_a/b-barrel"/>
</dbReference>
<evidence type="ECO:0000259" key="1">
    <source>
        <dbReference type="Pfam" id="PF01037"/>
    </source>
</evidence>
<sequence>MATKAYLLIETAVGKTRDVANTLNGLPGIATVDVVTGPYDIIAVVSGEDMTVVGDLVTGHIHTVTGVVRTVTCVAVGSQ</sequence>
<organism evidence="2">
    <name type="scientific">marine metagenome</name>
    <dbReference type="NCBI Taxonomy" id="408172"/>
    <lineage>
        <taxon>unclassified sequences</taxon>
        <taxon>metagenomes</taxon>
        <taxon>ecological metagenomes</taxon>
    </lineage>
</organism>
<evidence type="ECO:0000313" key="2">
    <source>
        <dbReference type="EMBL" id="SVA15125.1"/>
    </source>
</evidence>
<dbReference type="Pfam" id="PF01037">
    <property type="entry name" value="AsnC_trans_reg"/>
    <property type="match status" value="1"/>
</dbReference>
<protein>
    <recommendedName>
        <fullName evidence="1">Transcription regulator AsnC/Lrp ligand binding domain-containing protein</fullName>
    </recommendedName>
</protein>
<proteinExistence type="predicted"/>
<dbReference type="InterPro" id="IPR019887">
    <property type="entry name" value="Tscrpt_reg_AsnC/Lrp_C"/>
</dbReference>
<dbReference type="AlphaFoldDB" id="A0A381TG65"/>
<dbReference type="Gene3D" id="3.30.70.920">
    <property type="match status" value="1"/>
</dbReference>
<name>A0A381TG65_9ZZZZ</name>
<accession>A0A381TG65</accession>